<organism evidence="2 3">
    <name type="scientific">Ectothiorhodospira mobilis</name>
    <dbReference type="NCBI Taxonomy" id="195064"/>
    <lineage>
        <taxon>Bacteria</taxon>
        <taxon>Pseudomonadati</taxon>
        <taxon>Pseudomonadota</taxon>
        <taxon>Gammaproteobacteria</taxon>
        <taxon>Chromatiales</taxon>
        <taxon>Ectothiorhodospiraceae</taxon>
        <taxon>Ectothiorhodospira</taxon>
    </lineage>
</organism>
<feature type="signal peptide" evidence="1">
    <location>
        <begin position="1"/>
        <end position="25"/>
    </location>
</feature>
<reference evidence="2 3" key="1">
    <citation type="submission" date="2016-10" db="EMBL/GenBank/DDBJ databases">
        <authorList>
            <person name="de Groot N.N."/>
        </authorList>
    </citation>
    <scope>NUCLEOTIDE SEQUENCE [LARGE SCALE GENOMIC DNA]</scope>
    <source>
        <strain evidence="2 3">DSM 4180</strain>
    </source>
</reference>
<dbReference type="RefSeq" id="WP_143096327.1">
    <property type="nucleotide sequence ID" value="NZ_FOUO01000002.1"/>
</dbReference>
<evidence type="ECO:0000313" key="2">
    <source>
        <dbReference type="EMBL" id="SFM28692.1"/>
    </source>
</evidence>
<dbReference type="PANTHER" id="PTHR30024">
    <property type="entry name" value="ALIPHATIC SULFONATES-BINDING PROTEIN-RELATED"/>
    <property type="match status" value="1"/>
</dbReference>
<dbReference type="EMBL" id="FOUO01000002">
    <property type="protein sequence ID" value="SFM28692.1"/>
    <property type="molecule type" value="Genomic_DNA"/>
</dbReference>
<sequence length="321" mass="35408">MMRPLRWMRMALLMMLLGGMSSALAADPIRVAMPPDPNALPVFVLAEYQERFLPGHELQLVANPAGDPSAMRAMMVGQRMDFAFFNLVGGVRFLQGGLEGLQLVGPWVWQGIYLLVPEQKEDLAGLDGQRVLVAPGLSTPPHIVTEKALARQGIETRFGSSGGGMALMAQMRAPGRAPAAVAAPEPLVSLILHLQEEQDWGQRWRVGLDPAEALGGEIPLGALWQVHDEVSPEARQALVRALEQVTQWLQDPAHHAEAARIAAQGFKEFFNMPVEAAALQDMLSRERVRWDLRSPREQRESMEGYLDSVFGIRAPEALFDR</sequence>
<accession>A0A1I4PLJ2</accession>
<feature type="chain" id="PRO_5011641805" evidence="1">
    <location>
        <begin position="26"/>
        <end position="321"/>
    </location>
</feature>
<dbReference type="PANTHER" id="PTHR30024:SF42">
    <property type="entry name" value="ALIPHATIC SULFONATES-BINDING PROTEIN-RELATED"/>
    <property type="match status" value="1"/>
</dbReference>
<dbReference type="Proteomes" id="UP000199556">
    <property type="component" value="Unassembled WGS sequence"/>
</dbReference>
<protein>
    <submittedName>
        <fullName evidence="2">ABC-type nitrate/sulfonate/bicarbonate transport system, substrate-binding protein</fullName>
    </submittedName>
</protein>
<gene>
    <name evidence="2" type="ORF">SAMN05421721_10233</name>
</gene>
<keyword evidence="1" id="KW-0732">Signal</keyword>
<proteinExistence type="predicted"/>
<dbReference type="AlphaFoldDB" id="A0A1I4PLJ2"/>
<dbReference type="OrthoDB" id="597264at2"/>
<keyword evidence="3" id="KW-1185">Reference proteome</keyword>
<dbReference type="SUPFAM" id="SSF53850">
    <property type="entry name" value="Periplasmic binding protein-like II"/>
    <property type="match status" value="1"/>
</dbReference>
<evidence type="ECO:0000256" key="1">
    <source>
        <dbReference type="SAM" id="SignalP"/>
    </source>
</evidence>
<dbReference type="STRING" id="195064.SAMN05421721_10233"/>
<evidence type="ECO:0000313" key="3">
    <source>
        <dbReference type="Proteomes" id="UP000199556"/>
    </source>
</evidence>
<name>A0A1I4PLJ2_ECTMO</name>
<dbReference type="Gene3D" id="3.40.190.10">
    <property type="entry name" value="Periplasmic binding protein-like II"/>
    <property type="match status" value="2"/>
</dbReference>